<dbReference type="KEGG" id="jeh:EJN90_02375"/>
<proteinExistence type="predicted"/>
<dbReference type="Proteomes" id="UP000273326">
    <property type="component" value="Chromosome"/>
</dbReference>
<keyword evidence="2" id="KW-1185">Reference proteome</keyword>
<evidence type="ECO:0000313" key="1">
    <source>
        <dbReference type="EMBL" id="AZP03607.1"/>
    </source>
</evidence>
<reference evidence="2" key="1">
    <citation type="submission" date="2018-12" db="EMBL/GenBank/DDBJ databases">
        <title>Complete genome sequencing of Jeotgalibaca sp. H21T32.</title>
        <authorList>
            <person name="Bae J.-W."/>
            <person name="Lee S.-Y."/>
        </authorList>
    </citation>
    <scope>NUCLEOTIDE SEQUENCE [LARGE SCALE GENOMIC DNA]</scope>
    <source>
        <strain evidence="2">H21T32</strain>
    </source>
</reference>
<dbReference type="RefSeq" id="WP_126108698.1">
    <property type="nucleotide sequence ID" value="NZ_CP034465.1"/>
</dbReference>
<accession>A0A3S9H8D6</accession>
<protein>
    <submittedName>
        <fullName evidence="1">Uncharacterized protein</fullName>
    </submittedName>
</protein>
<evidence type="ECO:0000313" key="2">
    <source>
        <dbReference type="Proteomes" id="UP000273326"/>
    </source>
</evidence>
<dbReference type="AlphaFoldDB" id="A0A3S9H8D6"/>
<dbReference type="OrthoDB" id="2303045at2"/>
<name>A0A3S9H8D6_9LACT</name>
<dbReference type="EMBL" id="CP034465">
    <property type="protein sequence ID" value="AZP03607.1"/>
    <property type="molecule type" value="Genomic_DNA"/>
</dbReference>
<gene>
    <name evidence="1" type="ORF">EJN90_02375</name>
</gene>
<sequence>MKIIYPPLVEEGYRYCLSKGVATTKEEVFLNLVKQNILQENGQPTKQALDKGFVREFTEDENLTYGEFIALYPAFSEYDPSYFLLIDGFWEMHRTLQKEIIKQMKEKKLTEKEIMEISAYFENRINL</sequence>
<organism evidence="1 2">
    <name type="scientific">Jeotgalibaca ciconiae</name>
    <dbReference type="NCBI Taxonomy" id="2496265"/>
    <lineage>
        <taxon>Bacteria</taxon>
        <taxon>Bacillati</taxon>
        <taxon>Bacillota</taxon>
        <taxon>Bacilli</taxon>
        <taxon>Lactobacillales</taxon>
        <taxon>Carnobacteriaceae</taxon>
        <taxon>Jeotgalibaca</taxon>
    </lineage>
</organism>